<keyword evidence="2 6" id="KW-0812">Transmembrane</keyword>
<protein>
    <submittedName>
        <fullName evidence="7">Uncharacterized protein</fullName>
    </submittedName>
</protein>
<feature type="transmembrane region" description="Helical" evidence="6">
    <location>
        <begin position="145"/>
        <end position="164"/>
    </location>
</feature>
<sequence length="189" mass="20322">MNFSPYQPPPDVPSTDPPEVKPKSKKPNASEYNAGSYQSGGSISDPSAVPQAFSSDPESAGLLDIAGDRANAWESRFGWRIDVMAAATYLAGPASETTMSASMVGHPVVSSAHSAAYQSALLTTPLLVLFLVFKLLIRLPSFLKTIFILASLGTTLYASFKAWYGAQQGLDRFYLPWIGAVADRWLGEE</sequence>
<dbReference type="PANTHER" id="PTHR36460:SF1">
    <property type="entry name" value="UPF0132 DOMAIN PROTEIN (AFU_ORTHOLOGUE AFUA_3G10255)"/>
    <property type="match status" value="1"/>
</dbReference>
<evidence type="ECO:0000313" key="8">
    <source>
        <dbReference type="Proteomes" id="UP000094043"/>
    </source>
</evidence>
<evidence type="ECO:0000256" key="3">
    <source>
        <dbReference type="ARBA" id="ARBA00022989"/>
    </source>
</evidence>
<name>A0AAJ8JPD0_9TREE</name>
<dbReference type="GO" id="GO:0016020">
    <property type="term" value="C:membrane"/>
    <property type="evidence" value="ECO:0007669"/>
    <property type="project" value="UniProtKB-SubCell"/>
</dbReference>
<dbReference type="EMBL" id="CP143784">
    <property type="protein sequence ID" value="WVN85916.1"/>
    <property type="molecule type" value="Genomic_DNA"/>
</dbReference>
<proteinExistence type="predicted"/>
<reference evidence="7" key="3">
    <citation type="submission" date="2024-01" db="EMBL/GenBank/DDBJ databases">
        <authorList>
            <person name="Coelho M.A."/>
            <person name="David-Palma M."/>
            <person name="Shea T."/>
            <person name="Sun S."/>
            <person name="Cuomo C.A."/>
            <person name="Heitman J."/>
        </authorList>
    </citation>
    <scope>NUCLEOTIDE SEQUENCE</scope>
    <source>
        <strain evidence="7">CBS 7841</strain>
    </source>
</reference>
<keyword evidence="3 6" id="KW-1133">Transmembrane helix</keyword>
<feature type="compositionally biased region" description="Pro residues" evidence="5">
    <location>
        <begin position="1"/>
        <end position="16"/>
    </location>
</feature>
<organism evidence="7 8">
    <name type="scientific">Cryptococcus depauperatus CBS 7841</name>
    <dbReference type="NCBI Taxonomy" id="1295531"/>
    <lineage>
        <taxon>Eukaryota</taxon>
        <taxon>Fungi</taxon>
        <taxon>Dikarya</taxon>
        <taxon>Basidiomycota</taxon>
        <taxon>Agaricomycotina</taxon>
        <taxon>Tremellomycetes</taxon>
        <taxon>Tremellales</taxon>
        <taxon>Cryptococcaceae</taxon>
        <taxon>Cryptococcus</taxon>
    </lineage>
</organism>
<accession>A0AAJ8JPD0</accession>
<evidence type="ECO:0000256" key="4">
    <source>
        <dbReference type="ARBA" id="ARBA00023136"/>
    </source>
</evidence>
<feature type="compositionally biased region" description="Polar residues" evidence="5">
    <location>
        <begin position="30"/>
        <end position="45"/>
    </location>
</feature>
<dbReference type="Proteomes" id="UP000094043">
    <property type="component" value="Chromosome 1"/>
</dbReference>
<gene>
    <name evidence="7" type="ORF">L203_101069</name>
</gene>
<feature type="transmembrane region" description="Helical" evidence="6">
    <location>
        <begin position="115"/>
        <end position="133"/>
    </location>
</feature>
<evidence type="ECO:0000256" key="6">
    <source>
        <dbReference type="SAM" id="Phobius"/>
    </source>
</evidence>
<feature type="region of interest" description="Disordered" evidence="5">
    <location>
        <begin position="1"/>
        <end position="55"/>
    </location>
</feature>
<comment type="subcellular location">
    <subcellularLocation>
        <location evidence="1">Membrane</location>
        <topology evidence="1">Multi-pass membrane protein</topology>
    </subcellularLocation>
</comment>
<dbReference type="PANTHER" id="PTHR36460">
    <property type="entry name" value="UPF0132 DOMAIN PROTEIN (AFU_ORTHOLOGUE AFUA_3G10255)"/>
    <property type="match status" value="1"/>
</dbReference>
<reference evidence="7" key="1">
    <citation type="submission" date="2016-06" db="EMBL/GenBank/DDBJ databases">
        <authorList>
            <person name="Cuomo C."/>
            <person name="Litvintseva A."/>
            <person name="Heitman J."/>
            <person name="Chen Y."/>
            <person name="Sun S."/>
            <person name="Springer D."/>
            <person name="Dromer F."/>
            <person name="Young S."/>
            <person name="Zeng Q."/>
            <person name="Chapman S."/>
            <person name="Gujja S."/>
            <person name="Saif S."/>
            <person name="Birren B."/>
        </authorList>
    </citation>
    <scope>NUCLEOTIDE SEQUENCE</scope>
    <source>
        <strain evidence="7">CBS 7841</strain>
    </source>
</reference>
<evidence type="ECO:0000313" key="7">
    <source>
        <dbReference type="EMBL" id="WVN85916.1"/>
    </source>
</evidence>
<reference evidence="7" key="2">
    <citation type="journal article" date="2022" name="Elife">
        <title>Obligate sexual reproduction of a homothallic fungus closely related to the Cryptococcus pathogenic species complex.</title>
        <authorList>
            <person name="Passer A.R."/>
            <person name="Clancey S.A."/>
            <person name="Shea T."/>
            <person name="David-Palma M."/>
            <person name="Averette A.F."/>
            <person name="Boekhout T."/>
            <person name="Porcel B.M."/>
            <person name="Nowrousian M."/>
            <person name="Cuomo C.A."/>
            <person name="Sun S."/>
            <person name="Heitman J."/>
            <person name="Coelho M.A."/>
        </authorList>
    </citation>
    <scope>NUCLEOTIDE SEQUENCE</scope>
    <source>
        <strain evidence="7">CBS 7841</strain>
    </source>
</reference>
<dbReference type="RefSeq" id="XP_066066616.1">
    <property type="nucleotide sequence ID" value="XM_066210519.1"/>
</dbReference>
<keyword evidence="4 6" id="KW-0472">Membrane</keyword>
<keyword evidence="8" id="KW-1185">Reference proteome</keyword>
<dbReference type="AlphaFoldDB" id="A0AAJ8JPD0"/>
<evidence type="ECO:0000256" key="5">
    <source>
        <dbReference type="SAM" id="MobiDB-lite"/>
    </source>
</evidence>
<evidence type="ECO:0000256" key="2">
    <source>
        <dbReference type="ARBA" id="ARBA00022692"/>
    </source>
</evidence>
<evidence type="ECO:0000256" key="1">
    <source>
        <dbReference type="ARBA" id="ARBA00004141"/>
    </source>
</evidence>
<dbReference type="GeneID" id="91085283"/>
<dbReference type="KEGG" id="cdep:91085283"/>